<dbReference type="GeneID" id="5410124"/>
<name>A7I9N0_METB6</name>
<dbReference type="RefSeq" id="WP_012107496.1">
    <property type="nucleotide sequence ID" value="NC_009712.1"/>
</dbReference>
<dbReference type="InterPro" id="IPR016800">
    <property type="entry name" value="UCP022080"/>
</dbReference>
<protein>
    <recommendedName>
        <fullName evidence="1">DUF5611 domain-containing protein</fullName>
    </recommendedName>
</protein>
<evidence type="ECO:0000259" key="1">
    <source>
        <dbReference type="Pfam" id="PF18446"/>
    </source>
</evidence>
<organism evidence="2 3">
    <name type="scientific">Methanoregula boonei (strain DSM 21154 / JCM 14090 / 6A8)</name>
    <dbReference type="NCBI Taxonomy" id="456442"/>
    <lineage>
        <taxon>Archaea</taxon>
        <taxon>Methanobacteriati</taxon>
        <taxon>Methanobacteriota</taxon>
        <taxon>Stenosarchaea group</taxon>
        <taxon>Methanomicrobia</taxon>
        <taxon>Methanomicrobiales</taxon>
        <taxon>Methanoregulaceae</taxon>
        <taxon>Methanoregula</taxon>
    </lineage>
</organism>
<evidence type="ECO:0000313" key="2">
    <source>
        <dbReference type="EMBL" id="ABS56441.1"/>
    </source>
</evidence>
<keyword evidence="3" id="KW-1185">Reference proteome</keyword>
<dbReference type="KEGG" id="mbn:Mboo_1926"/>
<dbReference type="OrthoDB" id="56086at2157"/>
<dbReference type="STRING" id="456442.Mboo_1926"/>
<dbReference type="InterPro" id="IPR040713">
    <property type="entry name" value="DUF5611"/>
</dbReference>
<dbReference type="Pfam" id="PF18446">
    <property type="entry name" value="DUF5611"/>
    <property type="match status" value="1"/>
</dbReference>
<sequence length="105" mass="11833">MQEYPIKRGLTKDLEQRVFTELRNCFGIEPEKSGSTYRIRFGALKKLEATIGAGGKTLRVDTESDISASDEVIIDTNKRFRKFLDAATGFSTKERVKRAKSVEGE</sequence>
<dbReference type="EMBL" id="CP000780">
    <property type="protein sequence ID" value="ABS56441.1"/>
    <property type="molecule type" value="Genomic_DNA"/>
</dbReference>
<feature type="domain" description="DUF5611" evidence="1">
    <location>
        <begin position="1"/>
        <end position="100"/>
    </location>
</feature>
<proteinExistence type="predicted"/>
<dbReference type="AlphaFoldDB" id="A7I9N0"/>
<dbReference type="Proteomes" id="UP000002408">
    <property type="component" value="Chromosome"/>
</dbReference>
<reference evidence="3" key="1">
    <citation type="journal article" date="2015" name="Microbiology">
        <title>Genome of Methanoregula boonei 6A8 reveals adaptations to oligotrophic peatland environments.</title>
        <authorList>
            <person name="Braeuer S."/>
            <person name="Cadillo-Quiroz H."/>
            <person name="Kyrpides N."/>
            <person name="Woyke T."/>
            <person name="Goodwin L."/>
            <person name="Detter C."/>
            <person name="Podell S."/>
            <person name="Yavitt J.B."/>
            <person name="Zinder S.H."/>
        </authorList>
    </citation>
    <scope>NUCLEOTIDE SEQUENCE [LARGE SCALE GENOMIC DNA]</scope>
    <source>
        <strain evidence="3">DSM 21154 / JCM 14090 / 6A8</strain>
    </source>
</reference>
<dbReference type="HOGENOM" id="CLU_152346_0_0_2"/>
<evidence type="ECO:0000313" key="3">
    <source>
        <dbReference type="Proteomes" id="UP000002408"/>
    </source>
</evidence>
<dbReference type="Gene3D" id="3.30.310.190">
    <property type="match status" value="1"/>
</dbReference>
<gene>
    <name evidence="2" type="ordered locus">Mboo_1926</name>
</gene>
<dbReference type="PIRSF" id="PIRSF022080">
    <property type="entry name" value="UCP022080"/>
    <property type="match status" value="1"/>
</dbReference>
<dbReference type="eggNOG" id="arCOG04412">
    <property type="taxonomic scope" value="Archaea"/>
</dbReference>
<accession>A7I9N0</accession>